<feature type="signal peptide" evidence="2">
    <location>
        <begin position="1"/>
        <end position="31"/>
    </location>
</feature>
<feature type="transmembrane region" description="Helical" evidence="1">
    <location>
        <begin position="538"/>
        <end position="562"/>
    </location>
</feature>
<dbReference type="NCBIfam" id="NF033902">
    <property type="entry name" value="iso_D2_wall_anc"/>
    <property type="match status" value="1"/>
</dbReference>
<dbReference type="InterPro" id="IPR048052">
    <property type="entry name" value="FM1-like"/>
</dbReference>
<dbReference type="Gene3D" id="2.60.40.740">
    <property type="match status" value="1"/>
</dbReference>
<keyword evidence="2" id="KW-0732">Signal</keyword>
<gene>
    <name evidence="4" type="primary">tee6_2</name>
    <name evidence="4" type="ORF">CNLFYP112_02660</name>
</gene>
<dbReference type="Gene3D" id="2.60.40.10">
    <property type="entry name" value="Immunoglobulins"/>
    <property type="match status" value="1"/>
</dbReference>
<organism evidence="4">
    <name type="scientific">[Clostridium] nexile</name>
    <dbReference type="NCBI Taxonomy" id="29361"/>
    <lineage>
        <taxon>Bacteria</taxon>
        <taxon>Bacillati</taxon>
        <taxon>Bacillota</taxon>
        <taxon>Clostridia</taxon>
        <taxon>Lachnospirales</taxon>
        <taxon>Lachnospiraceae</taxon>
        <taxon>Tyzzerella</taxon>
    </lineage>
</organism>
<dbReference type="Pfam" id="PF17802">
    <property type="entry name" value="SpaA"/>
    <property type="match status" value="1"/>
</dbReference>
<keyword evidence="1" id="KW-0472">Membrane</keyword>
<reference evidence="4" key="1">
    <citation type="submission" date="2019-11" db="EMBL/GenBank/DDBJ databases">
        <authorList>
            <person name="Feng L."/>
        </authorList>
    </citation>
    <scope>NUCLEOTIDE SEQUENCE</scope>
    <source>
        <strain evidence="4">CnexileLFYP112</strain>
    </source>
</reference>
<dbReference type="NCBIfam" id="TIGR04226">
    <property type="entry name" value="RrgB_K2N_iso_D2"/>
    <property type="match status" value="1"/>
</dbReference>
<dbReference type="EMBL" id="CACRTG010000028">
    <property type="protein sequence ID" value="VYT28657.1"/>
    <property type="molecule type" value="Genomic_DNA"/>
</dbReference>
<evidence type="ECO:0000256" key="2">
    <source>
        <dbReference type="SAM" id="SignalP"/>
    </source>
</evidence>
<keyword evidence="1" id="KW-1133">Transmembrane helix</keyword>
<dbReference type="InterPro" id="IPR013783">
    <property type="entry name" value="Ig-like_fold"/>
</dbReference>
<accession>A0A6N2VG85</accession>
<dbReference type="AlphaFoldDB" id="A0A6N2VG85"/>
<dbReference type="InterPro" id="IPR041033">
    <property type="entry name" value="SpaA_PFL_dom_1"/>
</dbReference>
<feature type="domain" description="SpaA-like prealbumin fold" evidence="3">
    <location>
        <begin position="405"/>
        <end position="507"/>
    </location>
</feature>
<evidence type="ECO:0000256" key="1">
    <source>
        <dbReference type="SAM" id="Phobius"/>
    </source>
</evidence>
<feature type="chain" id="PRO_5026754782" evidence="2">
    <location>
        <begin position="32"/>
        <end position="568"/>
    </location>
</feature>
<protein>
    <submittedName>
        <fullName evidence="4">Trypsin-resistant surface T6 protein</fullName>
    </submittedName>
</protein>
<sequence>MRNKGMKLLSKIVAACIALVLTISMGVPVQASIEKNEKHTITVNGKETDAGATVDVYKIMDVKFDYDNQQPINPTYVWADGVASWLTSQKGFESYVENNNEVPKSFEEVTGAELSNLMKKLEDAIISGEIKLDKAASATMRGQKPTLIFDGMEMGQYLILTTPDESGEHSTYEYAPATANIVPVYDETKKEWFAYDAEVTIKGSPAAIEKEVDDHTVEIGQKVNYTVNVPVPYYPEDATAKIFRIGDYLPIGITFGHTYKENNLTVNAVYENGDKKQIGTSEEDVEAFELYYDAKDNGKDGVKGNLEAAEGQELADFILDFDYDALMGKYATYEKNGSTFALKAIEVTYQGTINENAILRPGDPGYPEDADPLENKAYVGQNNDPYDWDSYTPSEDKEKVYTYAIDVTKVEEDGKTPLAGAEFQLLRDDQKTEMTFVKMSDGKYHLAKEEDTNTTTTLVVDSEGKLDLEGLATETYYLKETKAPDGYELLDELIKVVIKDDDEDGKVDDAGDFDGNVTNIVYKTVVNRKPPIMPITGGMGTVIFSIVGIVLVAGGIMLITGYQRRRRA</sequence>
<evidence type="ECO:0000313" key="4">
    <source>
        <dbReference type="EMBL" id="VYT28657.1"/>
    </source>
</evidence>
<dbReference type="InterPro" id="IPR026466">
    <property type="entry name" value="Fim_isopep_form_D2_dom"/>
</dbReference>
<proteinExistence type="predicted"/>
<keyword evidence="1" id="KW-0812">Transmembrane</keyword>
<name>A0A6N2VG85_9FIRM</name>
<evidence type="ECO:0000259" key="3">
    <source>
        <dbReference type="Pfam" id="PF17802"/>
    </source>
</evidence>